<keyword evidence="1" id="KW-1133">Transmembrane helix</keyword>
<sequence>LSSPVSGGTIAVIIIYSLFSAATVAIELASIFMDNWGLLGPTDDGEYGRIGLLTIRNFDKNTKEWNTSFITPPRVGLILMLLLEVAFVIAHVAVIIVIVMSKWGDADRRRSAMRIILFPLITACLAPFLFLFAFGLYIVDGSDPKKQIIPHSLPVPTLAADLPQVPAFTCTWLVIGVNFVYFWVALIVHCCIM</sequence>
<feature type="non-terminal residue" evidence="2">
    <location>
        <position position="1"/>
    </location>
</feature>
<organism evidence="2 3">
    <name type="scientific">Pristionchus entomophagus</name>
    <dbReference type="NCBI Taxonomy" id="358040"/>
    <lineage>
        <taxon>Eukaryota</taxon>
        <taxon>Metazoa</taxon>
        <taxon>Ecdysozoa</taxon>
        <taxon>Nematoda</taxon>
        <taxon>Chromadorea</taxon>
        <taxon>Rhabditida</taxon>
        <taxon>Rhabditina</taxon>
        <taxon>Diplogasteromorpha</taxon>
        <taxon>Diplogasteroidea</taxon>
        <taxon>Neodiplogasteridae</taxon>
        <taxon>Pristionchus</taxon>
    </lineage>
</organism>
<evidence type="ECO:0000313" key="3">
    <source>
        <dbReference type="Proteomes" id="UP001432027"/>
    </source>
</evidence>
<name>A0AAV5TDU9_9BILA</name>
<reference evidence="2" key="1">
    <citation type="submission" date="2023-10" db="EMBL/GenBank/DDBJ databases">
        <title>Genome assembly of Pristionchus species.</title>
        <authorList>
            <person name="Yoshida K."/>
            <person name="Sommer R.J."/>
        </authorList>
    </citation>
    <scope>NUCLEOTIDE SEQUENCE</scope>
    <source>
        <strain evidence="2">RS0144</strain>
    </source>
</reference>
<comment type="caution">
    <text evidence="2">The sequence shown here is derived from an EMBL/GenBank/DDBJ whole genome shotgun (WGS) entry which is preliminary data.</text>
</comment>
<feature type="transmembrane region" description="Helical" evidence="1">
    <location>
        <begin position="172"/>
        <end position="192"/>
    </location>
</feature>
<evidence type="ECO:0000313" key="2">
    <source>
        <dbReference type="EMBL" id="GMS89841.1"/>
    </source>
</evidence>
<dbReference type="AlphaFoldDB" id="A0AAV5TDU9"/>
<feature type="transmembrane region" description="Helical" evidence="1">
    <location>
        <begin position="75"/>
        <end position="100"/>
    </location>
</feature>
<evidence type="ECO:0008006" key="4">
    <source>
        <dbReference type="Google" id="ProtNLM"/>
    </source>
</evidence>
<gene>
    <name evidence="2" type="ORF">PENTCL1PPCAC_12016</name>
</gene>
<dbReference type="EMBL" id="BTSX01000003">
    <property type="protein sequence ID" value="GMS89841.1"/>
    <property type="molecule type" value="Genomic_DNA"/>
</dbReference>
<evidence type="ECO:0000256" key="1">
    <source>
        <dbReference type="SAM" id="Phobius"/>
    </source>
</evidence>
<keyword evidence="3" id="KW-1185">Reference proteome</keyword>
<keyword evidence="1" id="KW-0472">Membrane</keyword>
<proteinExistence type="predicted"/>
<dbReference type="Proteomes" id="UP001432027">
    <property type="component" value="Unassembled WGS sequence"/>
</dbReference>
<accession>A0AAV5TDU9</accession>
<protein>
    <recommendedName>
        <fullName evidence="4">G protein-coupled receptor</fullName>
    </recommendedName>
</protein>
<feature type="transmembrane region" description="Helical" evidence="1">
    <location>
        <begin position="12"/>
        <end position="33"/>
    </location>
</feature>
<feature type="transmembrane region" description="Helical" evidence="1">
    <location>
        <begin position="112"/>
        <end position="138"/>
    </location>
</feature>
<keyword evidence="1" id="KW-0812">Transmembrane</keyword>